<dbReference type="Gene3D" id="4.10.280.10">
    <property type="entry name" value="Helix-loop-helix DNA-binding domain"/>
    <property type="match status" value="1"/>
</dbReference>
<feature type="region of interest" description="Disordered" evidence="5">
    <location>
        <begin position="284"/>
        <end position="312"/>
    </location>
</feature>
<gene>
    <name evidence="7" type="ORF">KP509_32G068300</name>
</gene>
<feature type="domain" description="BHLH" evidence="6">
    <location>
        <begin position="407"/>
        <end position="457"/>
    </location>
</feature>
<comment type="subcellular location">
    <subcellularLocation>
        <location evidence="1">Nucleus</location>
    </subcellularLocation>
</comment>
<dbReference type="SMART" id="SM00353">
    <property type="entry name" value="HLH"/>
    <property type="match status" value="1"/>
</dbReference>
<dbReference type="InterPro" id="IPR024097">
    <property type="entry name" value="bHLH_ZIP_TF"/>
</dbReference>
<proteinExistence type="predicted"/>
<feature type="compositionally biased region" description="Low complexity" evidence="5">
    <location>
        <begin position="349"/>
        <end position="366"/>
    </location>
</feature>
<dbReference type="AlphaFoldDB" id="A0A8T2QVP0"/>
<feature type="region of interest" description="Disordered" evidence="5">
    <location>
        <begin position="226"/>
        <end position="256"/>
    </location>
</feature>
<dbReference type="OrthoDB" id="775589at2759"/>
<evidence type="ECO:0000313" key="8">
    <source>
        <dbReference type="Proteomes" id="UP000825935"/>
    </source>
</evidence>
<evidence type="ECO:0000256" key="4">
    <source>
        <dbReference type="ARBA" id="ARBA00023242"/>
    </source>
</evidence>
<dbReference type="PANTHER" id="PTHR12565">
    <property type="entry name" value="STEROL REGULATORY ELEMENT-BINDING PROTEIN"/>
    <property type="match status" value="1"/>
</dbReference>
<keyword evidence="2" id="KW-0805">Transcription regulation</keyword>
<reference evidence="7" key="1">
    <citation type="submission" date="2021-08" db="EMBL/GenBank/DDBJ databases">
        <title>WGS assembly of Ceratopteris richardii.</title>
        <authorList>
            <person name="Marchant D.B."/>
            <person name="Chen G."/>
            <person name="Jenkins J."/>
            <person name="Shu S."/>
            <person name="Leebens-Mack J."/>
            <person name="Grimwood J."/>
            <person name="Schmutz J."/>
            <person name="Soltis P."/>
            <person name="Soltis D."/>
            <person name="Chen Z.-H."/>
        </authorList>
    </citation>
    <scope>NUCLEOTIDE SEQUENCE</scope>
    <source>
        <strain evidence="7">Whitten #5841</strain>
        <tissue evidence="7">Leaf</tissue>
    </source>
</reference>
<dbReference type="GO" id="GO:0046983">
    <property type="term" value="F:protein dimerization activity"/>
    <property type="evidence" value="ECO:0007669"/>
    <property type="project" value="InterPro"/>
</dbReference>
<keyword evidence="3" id="KW-0804">Transcription</keyword>
<evidence type="ECO:0000256" key="3">
    <source>
        <dbReference type="ARBA" id="ARBA00023163"/>
    </source>
</evidence>
<evidence type="ECO:0000256" key="5">
    <source>
        <dbReference type="SAM" id="MobiDB-lite"/>
    </source>
</evidence>
<comment type="caution">
    <text evidence="7">The sequence shown here is derived from an EMBL/GenBank/DDBJ whole genome shotgun (WGS) entry which is preliminary data.</text>
</comment>
<dbReference type="CDD" id="cd18919">
    <property type="entry name" value="bHLH_AtBPE_like"/>
    <property type="match status" value="1"/>
</dbReference>
<dbReference type="GO" id="GO:0005634">
    <property type="term" value="C:nucleus"/>
    <property type="evidence" value="ECO:0007669"/>
    <property type="project" value="UniProtKB-SubCell"/>
</dbReference>
<feature type="region of interest" description="Disordered" evidence="5">
    <location>
        <begin position="347"/>
        <end position="376"/>
    </location>
</feature>
<dbReference type="GO" id="GO:0003700">
    <property type="term" value="F:DNA-binding transcription factor activity"/>
    <property type="evidence" value="ECO:0007669"/>
    <property type="project" value="TreeGrafter"/>
</dbReference>
<protein>
    <recommendedName>
        <fullName evidence="6">BHLH domain-containing protein</fullName>
    </recommendedName>
</protein>
<dbReference type="FunFam" id="4.10.280.10:FF:000002">
    <property type="entry name" value="Basic helix-loop-helix transcription factor"/>
    <property type="match status" value="1"/>
</dbReference>
<keyword evidence="8" id="KW-1185">Reference proteome</keyword>
<dbReference type="PANTHER" id="PTHR12565:SF184">
    <property type="entry name" value="BHLH TRANSCRIPTION FACTOR"/>
    <property type="match status" value="1"/>
</dbReference>
<dbReference type="SUPFAM" id="SSF47459">
    <property type="entry name" value="HLH, helix-loop-helix DNA-binding domain"/>
    <property type="match status" value="1"/>
</dbReference>
<name>A0A8T2QVP0_CERRI</name>
<evidence type="ECO:0000256" key="2">
    <source>
        <dbReference type="ARBA" id="ARBA00023015"/>
    </source>
</evidence>
<sequence>MASPATEGGEGREDLGFTNEMNGIASQLRGVNEADNGMLNLLMMNKGSVPETYSVKQEFEDIEEHELQRLSHPFDFTKQSRPSSVGLFHVNRLPIGPSHVQSSYVVHGPHAQTPYSSSRHHLSKSVPTSPTFAAGLNTQHYHHLISGGGGMEWRGAGAIPGPSAAFPDIFCFPASSCLSGASTQLAASLDLASCTSNMSPEILRSANVKSDSRLLDIATNGTFVGTDEDGTAVCNEPHTDRASPPDPAGKCSSANFGAEAPPLLNRSLSAKRRRLQLNAPTAGLDVASASSSPSSSAAASMFPSSFPDQNRPEAQIDSAEMSTNNSPIHINEGSEDPCNIKPNLGGLLQPATTTETTPTQATTPTTSSGSGAKPLIADGAMEPQQQATPPPPPPKQDYIHVRARRGQATDSHSLAERVRREKISERMKFLQDLVPGCNKITGKAVMLDEIINYVQSLQRQVEFLSMKLSTVSPPNHRYETNSLMHQGDPHAMQMNETNINVNSLNHHDHQHPHHLQQLQSHQSMPLILDVQQSAQQDPSKMNGSHVWEDELQSLVQMGYPTLS</sequence>
<dbReference type="InterPro" id="IPR036638">
    <property type="entry name" value="HLH_DNA-bd_sf"/>
</dbReference>
<dbReference type="Proteomes" id="UP000825935">
    <property type="component" value="Chromosome 32"/>
</dbReference>
<dbReference type="Pfam" id="PF00010">
    <property type="entry name" value="HLH"/>
    <property type="match status" value="1"/>
</dbReference>
<organism evidence="7 8">
    <name type="scientific">Ceratopteris richardii</name>
    <name type="common">Triangle waterfern</name>
    <dbReference type="NCBI Taxonomy" id="49495"/>
    <lineage>
        <taxon>Eukaryota</taxon>
        <taxon>Viridiplantae</taxon>
        <taxon>Streptophyta</taxon>
        <taxon>Embryophyta</taxon>
        <taxon>Tracheophyta</taxon>
        <taxon>Polypodiopsida</taxon>
        <taxon>Polypodiidae</taxon>
        <taxon>Polypodiales</taxon>
        <taxon>Pteridineae</taxon>
        <taxon>Pteridaceae</taxon>
        <taxon>Parkerioideae</taxon>
        <taxon>Ceratopteris</taxon>
    </lineage>
</organism>
<keyword evidence="4" id="KW-0539">Nucleus</keyword>
<dbReference type="EMBL" id="CM035437">
    <property type="protein sequence ID" value="KAH7287664.1"/>
    <property type="molecule type" value="Genomic_DNA"/>
</dbReference>
<evidence type="ECO:0000313" key="7">
    <source>
        <dbReference type="EMBL" id="KAH7287664.1"/>
    </source>
</evidence>
<dbReference type="PROSITE" id="PS50888">
    <property type="entry name" value="BHLH"/>
    <property type="match status" value="1"/>
</dbReference>
<feature type="compositionally biased region" description="Low complexity" evidence="5">
    <location>
        <begin position="287"/>
        <end position="307"/>
    </location>
</feature>
<dbReference type="InterPro" id="IPR011598">
    <property type="entry name" value="bHLH_dom"/>
</dbReference>
<evidence type="ECO:0000259" key="6">
    <source>
        <dbReference type="PROSITE" id="PS50888"/>
    </source>
</evidence>
<accession>A0A8T2QVP0</accession>
<evidence type="ECO:0000256" key="1">
    <source>
        <dbReference type="ARBA" id="ARBA00004123"/>
    </source>
</evidence>